<evidence type="ECO:0000313" key="3">
    <source>
        <dbReference type="Proteomes" id="UP000035740"/>
    </source>
</evidence>
<dbReference type="EMBL" id="KQ090345">
    <property type="protein sequence ID" value="KMS97022.1"/>
    <property type="molecule type" value="Genomic_DNA"/>
</dbReference>
<organism evidence="2 3">
    <name type="scientific">Beta vulgaris subsp. vulgaris</name>
    <name type="common">Beet</name>
    <dbReference type="NCBI Taxonomy" id="3555"/>
    <lineage>
        <taxon>Eukaryota</taxon>
        <taxon>Viridiplantae</taxon>
        <taxon>Streptophyta</taxon>
        <taxon>Embryophyta</taxon>
        <taxon>Tracheophyta</taxon>
        <taxon>Spermatophyta</taxon>
        <taxon>Magnoliopsida</taxon>
        <taxon>eudicotyledons</taxon>
        <taxon>Gunneridae</taxon>
        <taxon>Pentapetalae</taxon>
        <taxon>Caryophyllales</taxon>
        <taxon>Chenopodiaceae</taxon>
        <taxon>Betoideae</taxon>
        <taxon>Beta</taxon>
    </lineage>
</organism>
<accession>A0A0J8BAR1</accession>
<proteinExistence type="predicted"/>
<name>A0A0J8BAR1_BETVV</name>
<feature type="compositionally biased region" description="Pro residues" evidence="1">
    <location>
        <begin position="15"/>
        <end position="42"/>
    </location>
</feature>
<reference evidence="2 3" key="1">
    <citation type="journal article" date="2014" name="Nature">
        <title>The genome of the recently domesticated crop plant sugar beet (Beta vulgaris).</title>
        <authorList>
            <person name="Dohm J.C."/>
            <person name="Minoche A.E."/>
            <person name="Holtgrawe D."/>
            <person name="Capella-Gutierrez S."/>
            <person name="Zakrzewski F."/>
            <person name="Tafer H."/>
            <person name="Rupp O."/>
            <person name="Sorensen T.R."/>
            <person name="Stracke R."/>
            <person name="Reinhardt R."/>
            <person name="Goesmann A."/>
            <person name="Kraft T."/>
            <person name="Schulz B."/>
            <person name="Stadler P.F."/>
            <person name="Schmidt T."/>
            <person name="Gabaldon T."/>
            <person name="Lehrach H."/>
            <person name="Weisshaar B."/>
            <person name="Himmelbauer H."/>
        </authorList>
    </citation>
    <scope>NUCLEOTIDE SEQUENCE [LARGE SCALE GENOMIC DNA]</scope>
    <source>
        <tissue evidence="2">Taproot</tissue>
    </source>
</reference>
<gene>
    <name evidence="2" type="ORF">BVRB_7g179690</name>
</gene>
<keyword evidence="3" id="KW-1185">Reference proteome</keyword>
<evidence type="ECO:0000256" key="1">
    <source>
        <dbReference type="SAM" id="MobiDB-lite"/>
    </source>
</evidence>
<dbReference type="OrthoDB" id="6260732at2759"/>
<feature type="region of interest" description="Disordered" evidence="1">
    <location>
        <begin position="1"/>
        <end position="43"/>
    </location>
</feature>
<dbReference type="AlphaFoldDB" id="A0A0J8BAR1"/>
<protein>
    <submittedName>
        <fullName evidence="2">Uncharacterized protein</fullName>
    </submittedName>
</protein>
<dbReference type="Gramene" id="KMS97022">
    <property type="protein sequence ID" value="KMS97022"/>
    <property type="gene ID" value="BVRB_7g179690"/>
</dbReference>
<evidence type="ECO:0000313" key="2">
    <source>
        <dbReference type="EMBL" id="KMS97022.1"/>
    </source>
</evidence>
<feature type="compositionally biased region" description="Low complexity" evidence="1">
    <location>
        <begin position="1"/>
        <end position="14"/>
    </location>
</feature>
<dbReference type="Proteomes" id="UP000035740">
    <property type="component" value="Unassembled WGS sequence"/>
</dbReference>
<sequence length="149" mass="15776">MGIHSSHPHLQNSHPPLPPPSPPIHVIPSTPPSQPPNVPPSPQVNEATVLDMTSKLCEKLLNVKEHRNAASIALKTIVSDINSLSVVQALLDSLVPLLTTGIICSRRWRLRQGTGSGGSSGVACRGCRGRSRGCEGEVLAGGVTASWWF</sequence>